<evidence type="ECO:0000256" key="1">
    <source>
        <dbReference type="ARBA" id="ARBA00004613"/>
    </source>
</evidence>
<keyword evidence="7" id="KW-0372">Hormone</keyword>
<dbReference type="AlphaFoldDB" id="A0A096N2Y6"/>
<dbReference type="GO" id="GO:1900076">
    <property type="term" value="P:regulation of cellular response to insulin stimulus"/>
    <property type="evidence" value="ECO:0007669"/>
    <property type="project" value="InterPro"/>
</dbReference>
<dbReference type="HOGENOM" id="CLU_160110_0_0_1"/>
<organism evidence="16 17">
    <name type="scientific">Papio anubis</name>
    <name type="common">Olive baboon</name>
    <dbReference type="NCBI Taxonomy" id="9555"/>
    <lineage>
        <taxon>Eukaryota</taxon>
        <taxon>Metazoa</taxon>
        <taxon>Chordata</taxon>
        <taxon>Craniata</taxon>
        <taxon>Vertebrata</taxon>
        <taxon>Euteleostomi</taxon>
        <taxon>Mammalia</taxon>
        <taxon>Eutheria</taxon>
        <taxon>Euarchontoglires</taxon>
        <taxon>Primates</taxon>
        <taxon>Haplorrhini</taxon>
        <taxon>Catarrhini</taxon>
        <taxon>Cercopithecidae</taxon>
        <taxon>Cercopithecinae</taxon>
        <taxon>Papio</taxon>
    </lineage>
</organism>
<dbReference type="PANTHER" id="PTHR14235:SF0">
    <property type="entry name" value="OSTEOCALCIN"/>
    <property type="match status" value="1"/>
</dbReference>
<dbReference type="eggNOG" id="ENOG502S85I">
    <property type="taxonomic scope" value="Eukaryota"/>
</dbReference>
<evidence type="ECO:0000313" key="17">
    <source>
        <dbReference type="Proteomes" id="UP000028761"/>
    </source>
</evidence>
<reference evidence="16" key="2">
    <citation type="submission" date="2025-08" db="UniProtKB">
        <authorList>
            <consortium name="Ensembl"/>
        </authorList>
    </citation>
    <scope>IDENTIFICATION</scope>
</reference>
<comment type="similarity">
    <text evidence="2 14">Belongs to the osteocalcin/matrix Gla protein family.</text>
</comment>
<dbReference type="InterPro" id="IPR039176">
    <property type="entry name" value="Osteocalcin"/>
</dbReference>
<protein>
    <recommendedName>
        <fullName evidence="3 14">Osteocalcin</fullName>
    </recommendedName>
</protein>
<feature type="binding site" evidence="11">
    <location>
        <position position="81"/>
    </location>
    <ligand>
        <name>Ca(2+)</name>
        <dbReference type="ChEBI" id="CHEBI:29108"/>
        <label>3</label>
    </ligand>
</feature>
<keyword evidence="10 12" id="KW-1015">Disulfide bond</keyword>
<evidence type="ECO:0000256" key="2">
    <source>
        <dbReference type="ARBA" id="ARBA00008850"/>
    </source>
</evidence>
<dbReference type="GO" id="GO:0008147">
    <property type="term" value="F:structural constituent of bone"/>
    <property type="evidence" value="ECO:0007669"/>
    <property type="project" value="TreeGrafter"/>
</dbReference>
<evidence type="ECO:0000256" key="8">
    <source>
        <dbReference type="ARBA" id="ARBA00022723"/>
    </source>
</evidence>
<evidence type="ECO:0000256" key="10">
    <source>
        <dbReference type="ARBA" id="ARBA00023157"/>
    </source>
</evidence>
<name>A0A096N2Y6_PAPAN</name>
<feature type="signal peptide" evidence="14">
    <location>
        <begin position="1"/>
        <end position="23"/>
    </location>
</feature>
<evidence type="ECO:0000256" key="14">
    <source>
        <dbReference type="RuleBase" id="RU361261"/>
    </source>
</evidence>
<evidence type="ECO:0000256" key="4">
    <source>
        <dbReference type="ARBA" id="ARBA00022479"/>
    </source>
</evidence>
<accession>A0A096N2Y6</accession>
<gene>
    <name evidence="16" type="primary">BGLAP</name>
</gene>
<dbReference type="SMART" id="SM00069">
    <property type="entry name" value="GLA"/>
    <property type="match status" value="1"/>
</dbReference>
<dbReference type="GO" id="GO:0005737">
    <property type="term" value="C:cytoplasm"/>
    <property type="evidence" value="ECO:0007669"/>
    <property type="project" value="Ensembl"/>
</dbReference>
<evidence type="ECO:0000256" key="9">
    <source>
        <dbReference type="ARBA" id="ARBA00022837"/>
    </source>
</evidence>
<dbReference type="GO" id="GO:0032571">
    <property type="term" value="P:response to vitamin K"/>
    <property type="evidence" value="ECO:0007669"/>
    <property type="project" value="InterPro"/>
</dbReference>
<dbReference type="GO" id="GO:0060348">
    <property type="term" value="P:bone development"/>
    <property type="evidence" value="ECO:0007669"/>
    <property type="project" value="InterPro"/>
</dbReference>
<dbReference type="GO" id="GO:0005509">
    <property type="term" value="F:calcium ion binding"/>
    <property type="evidence" value="ECO:0007669"/>
    <property type="project" value="UniProtKB-UniRule"/>
</dbReference>
<dbReference type="GeneTree" id="ENSGT00410000026290"/>
<dbReference type="GeneID" id="101001121"/>
<keyword evidence="9 11" id="KW-0106">Calcium</keyword>
<dbReference type="InterPro" id="IPR002384">
    <property type="entry name" value="Osteocalcin/MGP"/>
</dbReference>
<proteinExistence type="inferred from homology"/>
<feature type="binding site" evidence="11">
    <location>
        <position position="72"/>
    </location>
    <ligand>
        <name>Ca(2+)</name>
        <dbReference type="ChEBI" id="CHEBI:29108"/>
        <label>2</label>
    </ligand>
</feature>
<keyword evidence="17" id="KW-1185">Reference proteome</keyword>
<dbReference type="CTD" id="632"/>
<dbReference type="Bgee" id="ENSPANG00000023523">
    <property type="expression patterns" value="Expressed in bone marrow and 58 other cell types or tissues"/>
</dbReference>
<dbReference type="RefSeq" id="XP_003892866.1">
    <property type="nucleotide sequence ID" value="XM_003892817.5"/>
</dbReference>
<dbReference type="GO" id="GO:0001649">
    <property type="term" value="P:osteoblast differentiation"/>
    <property type="evidence" value="ECO:0007669"/>
    <property type="project" value="Ensembl"/>
</dbReference>
<dbReference type="PROSITE" id="PS50998">
    <property type="entry name" value="GLA_2"/>
    <property type="match status" value="1"/>
</dbReference>
<dbReference type="Pfam" id="PF25890">
    <property type="entry name" value="BGLAP_C"/>
    <property type="match status" value="1"/>
</dbReference>
<evidence type="ECO:0000256" key="6">
    <source>
        <dbReference type="ARBA" id="ARBA00022591"/>
    </source>
</evidence>
<dbReference type="PANTHER" id="PTHR14235">
    <property type="entry name" value="OSTEOCALCIN"/>
    <property type="match status" value="1"/>
</dbReference>
<dbReference type="Proteomes" id="UP000028761">
    <property type="component" value="Chromosome 1"/>
</dbReference>
<keyword evidence="6" id="KW-0091">Biomineralization</keyword>
<reference evidence="16 17" key="1">
    <citation type="submission" date="2012-03" db="EMBL/GenBank/DDBJ databases">
        <title>Whole Genome Assembly of Papio anubis.</title>
        <authorList>
            <person name="Liu Y.L."/>
            <person name="Abraham K.A."/>
            <person name="Akbar H.A."/>
            <person name="Ali S.A."/>
            <person name="Anosike U.A."/>
            <person name="Aqrawi P.A."/>
            <person name="Arias F.A."/>
            <person name="Attaway T.A."/>
            <person name="Awwad R.A."/>
            <person name="Babu C.B."/>
            <person name="Bandaranaike D.B."/>
            <person name="Battles P.B."/>
            <person name="Bell A.B."/>
            <person name="Beltran B.B."/>
            <person name="Berhane-Mersha D.B."/>
            <person name="Bess C.B."/>
            <person name="Bickham C.B."/>
            <person name="Bolden T.B."/>
            <person name="Carter K.C."/>
            <person name="Chau D.C."/>
            <person name="Chavez A.C."/>
            <person name="Clerc-Blankenburg K.C."/>
            <person name="Coyle M.C."/>
            <person name="Dao M.D."/>
            <person name="Davila M.L.D."/>
            <person name="Davy-Carroll L.D."/>
            <person name="Denson S.D."/>
            <person name="Dinh H.D."/>
            <person name="Fernandez S.F."/>
            <person name="Fernando P.F."/>
            <person name="Forbes L.F."/>
            <person name="Francis C.F."/>
            <person name="Francisco L.F."/>
            <person name="Fu Q.F."/>
            <person name="Garcia-Iii R.G."/>
            <person name="Garrett T.G."/>
            <person name="Gross S.G."/>
            <person name="Gubbala S.G."/>
            <person name="Hirani K.H."/>
            <person name="Hogues M.H."/>
            <person name="Hollins B.H."/>
            <person name="Jackson L.J."/>
            <person name="Javaid M.J."/>
            <person name="Jhangiani S.J."/>
            <person name="Johnson A.J."/>
            <person name="Johnson B.J."/>
            <person name="Jones J.J."/>
            <person name="Joshi V.J."/>
            <person name="Kalu J.K."/>
            <person name="Khan N.K."/>
            <person name="Korchina V.K."/>
            <person name="Kovar C.K."/>
            <person name="Lago L.L."/>
            <person name="Lara F.L."/>
            <person name="Le T.-K.L."/>
            <person name="Lee S.L."/>
            <person name="Legall-Iii F.L."/>
            <person name="Lemon S.L."/>
            <person name="Liu J.L."/>
            <person name="Liu Y.-S.L."/>
            <person name="Liyanage D.L."/>
            <person name="Lopez J.L."/>
            <person name="Lorensuhewa L.L."/>
            <person name="Mata R.M."/>
            <person name="Mathew T.M."/>
            <person name="Mercado C.M."/>
            <person name="Mercado I.M."/>
            <person name="Morales K.M."/>
            <person name="Morgan M.M."/>
            <person name="Munidasa M.M."/>
            <person name="Ngo D.N."/>
            <person name="Nguyen L.N."/>
            <person name="Nguyen T.N."/>
            <person name="Nguyen N.N."/>
            <person name="Obregon M.O."/>
            <person name="Okwuonu G.O."/>
            <person name="Ongeri F.O."/>
            <person name="Onwere C.O."/>
            <person name="Osifeso I.O."/>
            <person name="Parra A.P."/>
            <person name="Patil S.P."/>
            <person name="Perez A.P."/>
            <person name="Perez Y.P."/>
            <person name="Pham C.P."/>
            <person name="Pu L.-L.P."/>
            <person name="Puazo M.P."/>
            <person name="Quiroz J.Q."/>
            <person name="Rouhana J.R."/>
            <person name="Ruiz M.R."/>
            <person name="Ruiz S.-J.R."/>
            <person name="Saada N.S."/>
            <person name="Santibanez J.S."/>
            <person name="Scheel M.S."/>
            <person name="Schneider B.S."/>
            <person name="Simmons D.S."/>
            <person name="Sisson I.S."/>
            <person name="Tang L.-Y.T."/>
            <person name="Thornton R.T."/>
            <person name="Tisius J.T."/>
            <person name="Toledanes G.T."/>
            <person name="Trejos Z.T."/>
            <person name="Usmani K.U."/>
            <person name="Varghese R.V."/>
            <person name="Vattathil S.V."/>
            <person name="Vee V.V."/>
            <person name="Walker D.W."/>
            <person name="Weissenberger G.W."/>
            <person name="White C.W."/>
            <person name="Williams A.W."/>
            <person name="Woodworth J.W."/>
            <person name="Wright R.W."/>
            <person name="Zhu Y.Z."/>
            <person name="Han Y.H."/>
            <person name="Newsham I.N."/>
            <person name="Nazareth L.N."/>
            <person name="Worley K.W."/>
            <person name="Muzny D.M."/>
            <person name="Rogers J.R."/>
            <person name="Gibbs R.G."/>
        </authorList>
    </citation>
    <scope>NUCLEOTIDE SEQUENCE [LARGE SCALE GENOMIC DNA]</scope>
</reference>
<dbReference type="Ensembl" id="ENSPANT00000009937.3">
    <property type="protein sequence ID" value="ENSPANP00000006684.1"/>
    <property type="gene ID" value="ENSPANG00000023523.3"/>
</dbReference>
<dbReference type="GO" id="GO:0046848">
    <property type="term" value="F:hydroxyapatite binding"/>
    <property type="evidence" value="ECO:0007669"/>
    <property type="project" value="TreeGrafter"/>
</dbReference>
<evidence type="ECO:0000313" key="16">
    <source>
        <dbReference type="Ensembl" id="ENSPANP00000006684.1"/>
    </source>
</evidence>
<dbReference type="GO" id="GO:0030500">
    <property type="term" value="P:regulation of bone mineralization"/>
    <property type="evidence" value="ECO:0007669"/>
    <property type="project" value="InterPro"/>
</dbReference>
<keyword evidence="5 14" id="KW-0964">Secreted</keyword>
<evidence type="ECO:0000256" key="13">
    <source>
        <dbReference type="PIRSR" id="PIRSR602384-3"/>
    </source>
</evidence>
<dbReference type="InterPro" id="IPR058704">
    <property type="entry name" value="BGLAP-like_C"/>
</dbReference>
<dbReference type="InterPro" id="IPR035972">
    <property type="entry name" value="GLA-like_dom_SF"/>
</dbReference>
<dbReference type="GO" id="GO:0031214">
    <property type="term" value="P:biomineral tissue development"/>
    <property type="evidence" value="ECO:0007669"/>
    <property type="project" value="UniProtKB-KW"/>
</dbReference>
<sequence>MRAFTLLALLALATLCITGQAGAKPSGAESSKGAAFVSKQEGSEVVKRPRRYLYQWLGAPAPYPDPLEPKREVCELNPDCDELADHIGFQEAYRRFYGPV</sequence>
<feature type="chain" id="PRO_5005107957" description="Osteocalcin" evidence="14">
    <location>
        <begin position="24"/>
        <end position="100"/>
    </location>
</feature>
<evidence type="ECO:0000256" key="7">
    <source>
        <dbReference type="ARBA" id="ARBA00022702"/>
    </source>
</evidence>
<reference evidence="16" key="3">
    <citation type="submission" date="2025-09" db="UniProtKB">
        <authorList>
            <consortium name="Ensembl"/>
        </authorList>
    </citation>
    <scope>IDENTIFICATION</scope>
</reference>
<keyword evidence="14" id="KW-0732">Signal</keyword>
<dbReference type="KEGG" id="panu:101001121"/>
<dbReference type="GO" id="GO:0033280">
    <property type="term" value="P:response to vitamin D"/>
    <property type="evidence" value="ECO:0007669"/>
    <property type="project" value="Ensembl"/>
</dbReference>
<feature type="modified residue" description="4-carboxyglutamate" evidence="13">
    <location>
        <position position="72"/>
    </location>
</feature>
<feature type="binding site" evidence="11">
    <location>
        <position position="68"/>
    </location>
    <ligand>
        <name>Ca(2+)</name>
        <dbReference type="ChEBI" id="CHEBI:29108"/>
        <label>1</label>
    </ligand>
</feature>
<dbReference type="GO" id="GO:0005576">
    <property type="term" value="C:extracellular region"/>
    <property type="evidence" value="ECO:0007669"/>
    <property type="project" value="UniProtKB-SubCell"/>
</dbReference>
<comment type="PTM">
    <text evidence="13 14">Gamma-carboxyglutamate residues are formed by vitamin K dependent carboxylation. These residues are essential for the binding of calcium.</text>
</comment>
<dbReference type="OrthoDB" id="9950568at2759"/>
<dbReference type="SUPFAM" id="SSF57630">
    <property type="entry name" value="GLA-domain"/>
    <property type="match status" value="1"/>
</dbReference>
<comment type="function">
    <text evidence="14">Binds strongly to apatite and calcium.</text>
</comment>
<evidence type="ECO:0000256" key="3">
    <source>
        <dbReference type="ARBA" id="ARBA00015115"/>
    </source>
</evidence>
<evidence type="ECO:0000259" key="15">
    <source>
        <dbReference type="PROSITE" id="PS50998"/>
    </source>
</evidence>
<dbReference type="GO" id="GO:0005179">
    <property type="term" value="F:hormone activity"/>
    <property type="evidence" value="ECO:0007669"/>
    <property type="project" value="UniProtKB-KW"/>
</dbReference>
<feature type="modified residue" description="4-carboxyglutamate" evidence="13">
    <location>
        <position position="75"/>
    </location>
</feature>
<evidence type="ECO:0000256" key="12">
    <source>
        <dbReference type="PIRSR" id="PIRSR602384-2"/>
    </source>
</evidence>
<dbReference type="OMA" id="MDTEGII"/>
<dbReference type="PROSITE" id="PS00011">
    <property type="entry name" value="GLA_1"/>
    <property type="match status" value="1"/>
</dbReference>
<feature type="domain" description="Gla" evidence="15">
    <location>
        <begin position="66"/>
        <end position="98"/>
    </location>
</feature>
<evidence type="ECO:0000256" key="5">
    <source>
        <dbReference type="ARBA" id="ARBA00022525"/>
    </source>
</evidence>
<keyword evidence="4 13" id="KW-0301">Gamma-carboxyglutamic acid</keyword>
<dbReference type="STRING" id="9555.ENSPANP00000006684"/>
<feature type="modified residue" description="4-carboxyglutamate" evidence="13">
    <location>
        <position position="68"/>
    </location>
</feature>
<keyword evidence="8 11" id="KW-0479">Metal-binding</keyword>
<feature type="binding site" evidence="11">
    <location>
        <position position="75"/>
    </location>
    <ligand>
        <name>Ca(2+)</name>
        <dbReference type="ChEBI" id="CHEBI:29108"/>
        <label>2</label>
    </ligand>
</feature>
<feature type="disulfide bond" evidence="12">
    <location>
        <begin position="74"/>
        <end position="80"/>
    </location>
</feature>
<dbReference type="InterPro" id="IPR000294">
    <property type="entry name" value="GLA_domain"/>
</dbReference>
<evidence type="ECO:0000256" key="11">
    <source>
        <dbReference type="PIRSR" id="PIRSR602384-1"/>
    </source>
</evidence>
<dbReference type="PRINTS" id="PR00002">
    <property type="entry name" value="GLABONE"/>
</dbReference>
<comment type="subcellular location">
    <subcellularLocation>
        <location evidence="1 14">Secreted</location>
    </subcellularLocation>
</comment>